<accession>A0A9X1LVU7</accession>
<dbReference type="PANTHER" id="PTHR39340:SF1">
    <property type="entry name" value="SULFOFRUCTOSEPHOSPHATE ALDOLASE"/>
    <property type="match status" value="1"/>
</dbReference>
<comment type="similarity">
    <text evidence="1">Belongs to the aldolase LacD family.</text>
</comment>
<dbReference type="EMBL" id="JAGTTN010000003">
    <property type="protein sequence ID" value="MCC2032603.1"/>
    <property type="molecule type" value="Genomic_DNA"/>
</dbReference>
<evidence type="ECO:0000313" key="3">
    <source>
        <dbReference type="EMBL" id="MCC2032603.1"/>
    </source>
</evidence>
<organism evidence="3 4">
    <name type="scientific">Microbacterium allomyrinae</name>
    <dbReference type="NCBI Taxonomy" id="2830666"/>
    <lineage>
        <taxon>Bacteria</taxon>
        <taxon>Bacillati</taxon>
        <taxon>Actinomycetota</taxon>
        <taxon>Actinomycetes</taxon>
        <taxon>Micrococcales</taxon>
        <taxon>Microbacteriaceae</taxon>
        <taxon>Microbacterium</taxon>
    </lineage>
</organism>
<proteinExistence type="inferred from homology"/>
<keyword evidence="2" id="KW-0456">Lyase</keyword>
<dbReference type="InterPro" id="IPR002915">
    <property type="entry name" value="DeoC/FbaB/LacD_aldolase"/>
</dbReference>
<dbReference type="AlphaFoldDB" id="A0A9X1LVU7"/>
<dbReference type="Pfam" id="PF01791">
    <property type="entry name" value="DeoC"/>
    <property type="match status" value="1"/>
</dbReference>
<gene>
    <name evidence="3" type="ORF">KEC57_10480</name>
</gene>
<comment type="caution">
    <text evidence="3">The sequence shown here is derived from an EMBL/GenBank/DDBJ whole genome shotgun (WGS) entry which is preliminary data.</text>
</comment>
<dbReference type="RefSeq" id="WP_229384572.1">
    <property type="nucleotide sequence ID" value="NZ_JAGTTN010000003.1"/>
</dbReference>
<protein>
    <recommendedName>
        <fullName evidence="5">Tagatose 1,6-diphosphate aldolase</fullName>
    </recommendedName>
</protein>
<evidence type="ECO:0008006" key="5">
    <source>
        <dbReference type="Google" id="ProtNLM"/>
    </source>
</evidence>
<name>A0A9X1LVU7_9MICO</name>
<reference evidence="3" key="1">
    <citation type="submission" date="2021-04" db="EMBL/GenBank/DDBJ databases">
        <title>Microbacterium tenobrionis sp. nov. and Microbacterium allomyrinae sp. nov., isolated from larvae of Tenobrio molitor and Allomyrina dichotoma, respectively.</title>
        <authorList>
            <person name="Lee S.D."/>
        </authorList>
    </citation>
    <scope>NUCLEOTIDE SEQUENCE</scope>
    <source>
        <strain evidence="3">BWT-G7</strain>
    </source>
</reference>
<dbReference type="GO" id="GO:0061595">
    <property type="term" value="F:6-deoxy-6-sulfofructose-1-phosphate aldolase activity"/>
    <property type="evidence" value="ECO:0007669"/>
    <property type="project" value="TreeGrafter"/>
</dbReference>
<dbReference type="PANTHER" id="PTHR39340">
    <property type="entry name" value="SULFOFRUCTOSEPHOSPHATE ALDOLASE"/>
    <property type="match status" value="1"/>
</dbReference>
<dbReference type="SMART" id="SM01133">
    <property type="entry name" value="DeoC"/>
    <property type="match status" value="1"/>
</dbReference>
<dbReference type="GO" id="GO:1902777">
    <property type="term" value="P:6-sulfoquinovose(1-) catabolic process"/>
    <property type="evidence" value="ECO:0007669"/>
    <property type="project" value="TreeGrafter"/>
</dbReference>
<evidence type="ECO:0000256" key="1">
    <source>
        <dbReference type="ARBA" id="ARBA00008679"/>
    </source>
</evidence>
<dbReference type="SUPFAM" id="SSF51569">
    <property type="entry name" value="Aldolase"/>
    <property type="match status" value="1"/>
</dbReference>
<dbReference type="InterPro" id="IPR013785">
    <property type="entry name" value="Aldolase_TIM"/>
</dbReference>
<keyword evidence="4" id="KW-1185">Reference proteome</keyword>
<dbReference type="Proteomes" id="UP001139354">
    <property type="component" value="Unassembled WGS sequence"/>
</dbReference>
<evidence type="ECO:0000313" key="4">
    <source>
        <dbReference type="Proteomes" id="UP001139354"/>
    </source>
</evidence>
<dbReference type="InterPro" id="IPR050552">
    <property type="entry name" value="LacD_aldolase"/>
</dbReference>
<dbReference type="Gene3D" id="3.20.20.70">
    <property type="entry name" value="Aldolase class I"/>
    <property type="match status" value="1"/>
</dbReference>
<sequence length="325" mass="34548">MSTLPVRPGAVRSLRRVLSHDGFFLVCAIDHLEDFDALLGAPSVDRDVRVMREKARLAGAASAVASAVLLDPVAGIPSAVLADALAEGVGVIASIEDEDYGHPAHPRESVLREGWDASKAKAAGADMVKLLWFYRPDLVPEVAAAQRDLLAAVCRDAVTAGLTSVIEPIWHAVEGEDVHDLEWRARRDDGIVASALEAARLGADVLKVEFPGSVSTPAERTAASDRCARLSAELEVPWVLLSAGVSLADFETQLQIACAGGASGYMAGRSVWRDAVGDPSRDAEVVARLRSLNAIVRSYARPAMPEVSLDDAVALPRDWYVDSIG</sequence>
<evidence type="ECO:0000256" key="2">
    <source>
        <dbReference type="ARBA" id="ARBA00023239"/>
    </source>
</evidence>